<keyword evidence="2" id="KW-1185">Reference proteome</keyword>
<organism evidence="1 2">
    <name type="scientific">Sphaerimonospora thailandensis</name>
    <dbReference type="NCBI Taxonomy" id="795644"/>
    <lineage>
        <taxon>Bacteria</taxon>
        <taxon>Bacillati</taxon>
        <taxon>Actinomycetota</taxon>
        <taxon>Actinomycetes</taxon>
        <taxon>Streptosporangiales</taxon>
        <taxon>Streptosporangiaceae</taxon>
        <taxon>Sphaerimonospora</taxon>
    </lineage>
</organism>
<reference evidence="1" key="1">
    <citation type="submission" date="2021-01" db="EMBL/GenBank/DDBJ databases">
        <title>Whole genome shotgun sequence of Sphaerimonospora thailandensis NBRC 107569.</title>
        <authorList>
            <person name="Komaki H."/>
            <person name="Tamura T."/>
        </authorList>
    </citation>
    <scope>NUCLEOTIDE SEQUENCE</scope>
    <source>
        <strain evidence="1">NBRC 107569</strain>
    </source>
</reference>
<dbReference type="Proteomes" id="UP000610966">
    <property type="component" value="Unassembled WGS sequence"/>
</dbReference>
<sequence length="320" mass="34859">MDTGYGLPVVVDLATGKTLEEIPSPDGGLIEYSTVARDREPGTYLAATVVRKGSADPRYGPRGAKSRIYRLAMDEKGRMTVEHAVSELIEGVIRSIAVSPTGEIAYARSTADKADRYFSFAGILGTDREWPVDDPYRLFWQDESTLVFPSRAEPPWTLGTNAKGEKFIAGGGFLPTVNVRSGATGKLPVPPDLTSYGMVRLAGGRTIWATEVEEGVHDTVSLILYEGPTAIGTVFSASKGKIVSMTLDATGRHVLVGHEIMRATGPGMYDNAVDQKLIQIDLQRVAGLPTPTRSSRRHLDLPQKTVWQGDGRRRIEEITW</sequence>
<gene>
    <name evidence="1" type="ORF">Mth01_57090</name>
</gene>
<dbReference type="AlphaFoldDB" id="A0A8J3W344"/>
<proteinExistence type="predicted"/>
<accession>A0A8J3W344</accession>
<evidence type="ECO:0000313" key="2">
    <source>
        <dbReference type="Proteomes" id="UP000610966"/>
    </source>
</evidence>
<dbReference type="SUPFAM" id="SSF63829">
    <property type="entry name" value="Calcium-dependent phosphotriesterase"/>
    <property type="match status" value="1"/>
</dbReference>
<evidence type="ECO:0000313" key="1">
    <source>
        <dbReference type="EMBL" id="GIH73456.1"/>
    </source>
</evidence>
<name>A0A8J3W344_9ACTN</name>
<protein>
    <submittedName>
        <fullName evidence="1">Uncharacterized protein</fullName>
    </submittedName>
</protein>
<comment type="caution">
    <text evidence="1">The sequence shown here is derived from an EMBL/GenBank/DDBJ whole genome shotgun (WGS) entry which is preliminary data.</text>
</comment>
<dbReference type="EMBL" id="BOOG01000093">
    <property type="protein sequence ID" value="GIH73456.1"/>
    <property type="molecule type" value="Genomic_DNA"/>
</dbReference>
<dbReference type="RefSeq" id="WP_204019083.1">
    <property type="nucleotide sequence ID" value="NZ_BOOG01000093.1"/>
</dbReference>